<name>A0A0H1R9R8_9HYPH</name>
<dbReference type="AlphaFoldDB" id="A0A0H1R9R8"/>
<feature type="domain" description="Excalibur calcium-binding" evidence="1">
    <location>
        <begin position="14"/>
        <end position="47"/>
    </location>
</feature>
<dbReference type="PATRIC" id="fig|1225564.3.peg.4562"/>
<proteinExistence type="predicted"/>
<accession>A0A0H1R9R8</accession>
<dbReference type="Pfam" id="PF05901">
    <property type="entry name" value="Excalibur"/>
    <property type="match status" value="1"/>
</dbReference>
<dbReference type="Proteomes" id="UP000035489">
    <property type="component" value="Unassembled WGS sequence"/>
</dbReference>
<reference evidence="2 3" key="1">
    <citation type="submission" date="2015-05" db="EMBL/GenBank/DDBJ databases">
        <title>Draft genome sequence of Microvirga vignae strain BR3299, a novel nitrogen fixing bacteria isolated from Brazil semi-aired region.</title>
        <authorList>
            <person name="Zilli J.E."/>
            <person name="Passos S.R."/>
            <person name="Leite J."/>
            <person name="Baldani J.I."/>
            <person name="Xavier G.R."/>
            <person name="Rumjaneck N.G."/>
            <person name="Simoes-Araujo J.L."/>
        </authorList>
    </citation>
    <scope>NUCLEOTIDE SEQUENCE [LARGE SCALE GENOMIC DNA]</scope>
    <source>
        <strain evidence="2 3">BR3299</strain>
    </source>
</reference>
<dbReference type="InterPro" id="IPR008613">
    <property type="entry name" value="Excalibur_Ca-bd_domain"/>
</dbReference>
<keyword evidence="3" id="KW-1185">Reference proteome</keyword>
<evidence type="ECO:0000313" key="3">
    <source>
        <dbReference type="Proteomes" id="UP000035489"/>
    </source>
</evidence>
<sequence length="65" mass="7073">MSVGRVKETLMAQRRSCKAVSTCEEAVEMWCGGYSRADGDDDGIPCENVCRSLSQVEAIKKKVGC</sequence>
<comment type="caution">
    <text evidence="2">The sequence shown here is derived from an EMBL/GenBank/DDBJ whole genome shotgun (WGS) entry which is preliminary data.</text>
</comment>
<dbReference type="STRING" id="1225564.AA309_17280"/>
<gene>
    <name evidence="2" type="ORF">AA309_17280</name>
</gene>
<protein>
    <recommendedName>
        <fullName evidence="1">Excalibur calcium-binding domain-containing protein</fullName>
    </recommendedName>
</protein>
<organism evidence="2 3">
    <name type="scientific">Microvirga vignae</name>
    <dbReference type="NCBI Taxonomy" id="1225564"/>
    <lineage>
        <taxon>Bacteria</taxon>
        <taxon>Pseudomonadati</taxon>
        <taxon>Pseudomonadota</taxon>
        <taxon>Alphaproteobacteria</taxon>
        <taxon>Hyphomicrobiales</taxon>
        <taxon>Methylobacteriaceae</taxon>
        <taxon>Microvirga</taxon>
    </lineage>
</organism>
<evidence type="ECO:0000259" key="1">
    <source>
        <dbReference type="Pfam" id="PF05901"/>
    </source>
</evidence>
<evidence type="ECO:0000313" key="2">
    <source>
        <dbReference type="EMBL" id="KLK91933.1"/>
    </source>
</evidence>
<dbReference type="EMBL" id="LCYG01000043">
    <property type="protein sequence ID" value="KLK91933.1"/>
    <property type="molecule type" value="Genomic_DNA"/>
</dbReference>